<dbReference type="InParanoid" id="A0A165EM67"/>
<accession>A0A165EM67</accession>
<evidence type="ECO:0000313" key="6">
    <source>
        <dbReference type="EMBL" id="KZT07349.1"/>
    </source>
</evidence>
<dbReference type="InterPro" id="IPR004294">
    <property type="entry name" value="Carotenoid_Oase"/>
</dbReference>
<feature type="binding site" evidence="5">
    <location>
        <position position="535"/>
    </location>
    <ligand>
        <name>Fe cation</name>
        <dbReference type="ChEBI" id="CHEBI:24875"/>
        <note>catalytic</note>
    </ligand>
</feature>
<name>A0A165EM67_9APHY</name>
<keyword evidence="3" id="KW-0560">Oxidoreductase</keyword>
<dbReference type="STRING" id="1314785.A0A165EM67"/>
<gene>
    <name evidence="6" type="ORF">LAESUDRAFT_725266</name>
</gene>
<evidence type="ECO:0000256" key="2">
    <source>
        <dbReference type="ARBA" id="ARBA00022723"/>
    </source>
</evidence>
<dbReference type="RefSeq" id="XP_040765089.1">
    <property type="nucleotide sequence ID" value="XM_040908791.1"/>
</dbReference>
<dbReference type="PANTHER" id="PTHR10543:SF24">
    <property type="entry name" value="CAROTENOID ISOMEROOXYGENASE"/>
    <property type="match status" value="1"/>
</dbReference>
<evidence type="ECO:0000256" key="3">
    <source>
        <dbReference type="ARBA" id="ARBA00023002"/>
    </source>
</evidence>
<protein>
    <submittedName>
        <fullName evidence="6">Carotenoid oxygenase</fullName>
    </submittedName>
</protein>
<dbReference type="GO" id="GO:0010436">
    <property type="term" value="F:carotenoid dioxygenase activity"/>
    <property type="evidence" value="ECO:0007669"/>
    <property type="project" value="TreeGrafter"/>
</dbReference>
<dbReference type="Proteomes" id="UP000076871">
    <property type="component" value="Unassembled WGS sequence"/>
</dbReference>
<feature type="binding site" evidence="5">
    <location>
        <position position="262"/>
    </location>
    <ligand>
        <name>Fe cation</name>
        <dbReference type="ChEBI" id="CHEBI:24875"/>
        <note>catalytic</note>
    </ligand>
</feature>
<dbReference type="Pfam" id="PF03055">
    <property type="entry name" value="RPE65"/>
    <property type="match status" value="1"/>
</dbReference>
<dbReference type="EMBL" id="KV427620">
    <property type="protein sequence ID" value="KZT07349.1"/>
    <property type="molecule type" value="Genomic_DNA"/>
</dbReference>
<proteinExistence type="inferred from homology"/>
<dbReference type="GO" id="GO:0046872">
    <property type="term" value="F:metal ion binding"/>
    <property type="evidence" value="ECO:0007669"/>
    <property type="project" value="UniProtKB-KW"/>
</dbReference>
<keyword evidence="4 5" id="KW-0408">Iron</keyword>
<evidence type="ECO:0000313" key="7">
    <source>
        <dbReference type="Proteomes" id="UP000076871"/>
    </source>
</evidence>
<keyword evidence="7" id="KW-1185">Reference proteome</keyword>
<reference evidence="6 7" key="1">
    <citation type="journal article" date="2016" name="Mol. Biol. Evol.">
        <title>Comparative Genomics of Early-Diverging Mushroom-Forming Fungi Provides Insights into the Origins of Lignocellulose Decay Capabilities.</title>
        <authorList>
            <person name="Nagy L.G."/>
            <person name="Riley R."/>
            <person name="Tritt A."/>
            <person name="Adam C."/>
            <person name="Daum C."/>
            <person name="Floudas D."/>
            <person name="Sun H."/>
            <person name="Yadav J.S."/>
            <person name="Pangilinan J."/>
            <person name="Larsson K.H."/>
            <person name="Matsuura K."/>
            <person name="Barry K."/>
            <person name="Labutti K."/>
            <person name="Kuo R."/>
            <person name="Ohm R.A."/>
            <person name="Bhattacharya S.S."/>
            <person name="Shirouzu T."/>
            <person name="Yoshinaga Y."/>
            <person name="Martin F.M."/>
            <person name="Grigoriev I.V."/>
            <person name="Hibbett D.S."/>
        </authorList>
    </citation>
    <scope>NUCLEOTIDE SEQUENCE [LARGE SCALE GENOMIC DNA]</scope>
    <source>
        <strain evidence="6 7">93-53</strain>
    </source>
</reference>
<evidence type="ECO:0000256" key="4">
    <source>
        <dbReference type="ARBA" id="ARBA00023004"/>
    </source>
</evidence>
<evidence type="ECO:0000256" key="1">
    <source>
        <dbReference type="ARBA" id="ARBA00006787"/>
    </source>
</evidence>
<dbReference type="OrthoDB" id="407010at2759"/>
<keyword evidence="2 5" id="KW-0479">Metal-binding</keyword>
<dbReference type="GeneID" id="63825820"/>
<organism evidence="6 7">
    <name type="scientific">Laetiporus sulphureus 93-53</name>
    <dbReference type="NCBI Taxonomy" id="1314785"/>
    <lineage>
        <taxon>Eukaryota</taxon>
        <taxon>Fungi</taxon>
        <taxon>Dikarya</taxon>
        <taxon>Basidiomycota</taxon>
        <taxon>Agaricomycotina</taxon>
        <taxon>Agaricomycetes</taxon>
        <taxon>Polyporales</taxon>
        <taxon>Laetiporus</taxon>
    </lineage>
</organism>
<evidence type="ECO:0000256" key="5">
    <source>
        <dbReference type="PIRSR" id="PIRSR604294-1"/>
    </source>
</evidence>
<dbReference type="PANTHER" id="PTHR10543">
    <property type="entry name" value="BETA-CAROTENE DIOXYGENASE"/>
    <property type="match status" value="1"/>
</dbReference>
<comment type="similarity">
    <text evidence="1">Belongs to the carotenoid oxygenase family.</text>
</comment>
<feature type="binding site" evidence="5">
    <location>
        <position position="211"/>
    </location>
    <ligand>
        <name>Fe cation</name>
        <dbReference type="ChEBI" id="CHEBI:24875"/>
        <note>catalytic</note>
    </ligand>
</feature>
<dbReference type="AlphaFoldDB" id="A0A165EM67"/>
<feature type="binding site" evidence="5">
    <location>
        <position position="332"/>
    </location>
    <ligand>
        <name>Fe cation</name>
        <dbReference type="ChEBI" id="CHEBI:24875"/>
        <note>catalytic</note>
    </ligand>
</feature>
<sequence length="540" mass="59809">MSSCAPGFENATEQREPVDLKVHGEIPSWLSGILYRTGPGTTRIPRTADPSKVVDIHHWFDGLAMHHRFEIHSETQRVSYRSRKGAEDVERYIADTGEFPGYSFGQQRDPCQSLFRKFFSVWDAASGALGPSGRNVNVTLTPDMPGWNAVTKGLPILSPSAAKSPMTPRYLVAKTDSDRLQLLDPETLDPLAQVTYSQLDSRLDGVLAAAHACRDAVSGDFYNFVCKFAGRFPTYKVFCIRGHDGGVDILAEIKDAPPAYIHSFAITERFIVLCVWQAYYKHYGMSILLNKNLAQSITTDWDPTADTLIYVIDRMNGGVIAIYKTQPFFCFHHLNAFDDPATGDVVIDMSVYPNNTIIELTKYASLRDLGALTTPFTYARARRFRLPAPLSSPPQSGTRDAVVEYTFPIERNIELPVVAPRVRNRPYRFAYGIHKVHIPGRHTLSDALIKLDMAAGAAGGEGTKVWEVPDGTPSEPIFVPRPGAAPGEEGEDDGVLLTVVLDERAVQSRLVILDARKMREVARAEMDTVFPIGFHGVFCG</sequence>
<dbReference type="GO" id="GO:0016121">
    <property type="term" value="P:carotene catabolic process"/>
    <property type="evidence" value="ECO:0007669"/>
    <property type="project" value="TreeGrafter"/>
</dbReference>
<comment type="cofactor">
    <cofactor evidence="5">
        <name>Fe(2+)</name>
        <dbReference type="ChEBI" id="CHEBI:29033"/>
    </cofactor>
    <text evidence="5">Binds 1 Fe(2+) ion per subunit.</text>
</comment>